<accession>A0ACC2TPA8</accession>
<comment type="caution">
    <text evidence="1">The sequence shown here is derived from an EMBL/GenBank/DDBJ whole genome shotgun (WGS) entry which is preliminary data.</text>
</comment>
<dbReference type="EMBL" id="QTSX02002265">
    <property type="protein sequence ID" value="KAJ9076569.1"/>
    <property type="molecule type" value="Genomic_DNA"/>
</dbReference>
<protein>
    <submittedName>
        <fullName evidence="1">Uncharacterized protein</fullName>
    </submittedName>
</protein>
<keyword evidence="2" id="KW-1185">Reference proteome</keyword>
<evidence type="ECO:0000313" key="1">
    <source>
        <dbReference type="EMBL" id="KAJ9076569.1"/>
    </source>
</evidence>
<dbReference type="Proteomes" id="UP001165960">
    <property type="component" value="Unassembled WGS sequence"/>
</dbReference>
<organism evidence="1 2">
    <name type="scientific">Entomophthora muscae</name>
    <dbReference type="NCBI Taxonomy" id="34485"/>
    <lineage>
        <taxon>Eukaryota</taxon>
        <taxon>Fungi</taxon>
        <taxon>Fungi incertae sedis</taxon>
        <taxon>Zoopagomycota</taxon>
        <taxon>Entomophthoromycotina</taxon>
        <taxon>Entomophthoromycetes</taxon>
        <taxon>Entomophthorales</taxon>
        <taxon>Entomophthoraceae</taxon>
        <taxon>Entomophthora</taxon>
    </lineage>
</organism>
<name>A0ACC2TPA8_9FUNG</name>
<sequence>MRYTLVASNDTFALNMQHRGILSSHPDTAYPASALIFKRFDPSWPILPALRNPFPPPSIGKAGHA</sequence>
<evidence type="ECO:0000313" key="2">
    <source>
        <dbReference type="Proteomes" id="UP001165960"/>
    </source>
</evidence>
<reference evidence="1" key="1">
    <citation type="submission" date="2022-04" db="EMBL/GenBank/DDBJ databases">
        <title>Genome of the entomopathogenic fungus Entomophthora muscae.</title>
        <authorList>
            <person name="Elya C."/>
            <person name="Lovett B.R."/>
            <person name="Lee E."/>
            <person name="Macias A.M."/>
            <person name="Hajek A.E."/>
            <person name="De Bivort B.L."/>
            <person name="Kasson M.T."/>
            <person name="De Fine Licht H.H."/>
            <person name="Stajich J.E."/>
        </authorList>
    </citation>
    <scope>NUCLEOTIDE SEQUENCE</scope>
    <source>
        <strain evidence="1">Berkeley</strain>
    </source>
</reference>
<proteinExistence type="predicted"/>
<gene>
    <name evidence="1" type="ORF">DSO57_1024771</name>
</gene>